<feature type="domain" description="VWFA" evidence="2">
    <location>
        <begin position="280"/>
        <end position="470"/>
    </location>
</feature>
<keyword evidence="4" id="KW-1185">Reference proteome</keyword>
<dbReference type="Proteomes" id="UP000054383">
    <property type="component" value="Unassembled WGS sequence"/>
</dbReference>
<feature type="region of interest" description="Disordered" evidence="1">
    <location>
        <begin position="485"/>
        <end position="591"/>
    </location>
</feature>
<dbReference type="OMA" id="SVRFMNN"/>
<feature type="compositionally biased region" description="Pro residues" evidence="1">
    <location>
        <begin position="169"/>
        <end position="192"/>
    </location>
</feature>
<reference evidence="3 4" key="1">
    <citation type="submission" date="2015-04" db="EMBL/GenBank/DDBJ databases">
        <authorList>
            <person name="Syromyatnikov M.Y."/>
            <person name="Popov V.N."/>
        </authorList>
    </citation>
    <scope>NUCLEOTIDE SEQUENCE [LARGE SCALE GENOMIC DNA]</scope>
    <source>
        <strain evidence="3">WF-38-12</strain>
    </source>
</reference>
<dbReference type="PANTHER" id="PTHR34706:SF2">
    <property type="entry name" value="RFEF"/>
    <property type="match status" value="1"/>
</dbReference>
<dbReference type="OrthoDB" id="2142040at2759"/>
<organism evidence="3 4">
    <name type="scientific">Talaromyces islandicus</name>
    <name type="common">Penicillium islandicum</name>
    <dbReference type="NCBI Taxonomy" id="28573"/>
    <lineage>
        <taxon>Eukaryota</taxon>
        <taxon>Fungi</taxon>
        <taxon>Dikarya</taxon>
        <taxon>Ascomycota</taxon>
        <taxon>Pezizomycotina</taxon>
        <taxon>Eurotiomycetes</taxon>
        <taxon>Eurotiomycetidae</taxon>
        <taxon>Eurotiales</taxon>
        <taxon>Trichocomaceae</taxon>
        <taxon>Talaromyces</taxon>
        <taxon>Talaromyces sect. Islandici</taxon>
    </lineage>
</organism>
<name>A0A0U1LJD4_TALIS</name>
<feature type="compositionally biased region" description="Low complexity" evidence="1">
    <location>
        <begin position="536"/>
        <end position="565"/>
    </location>
</feature>
<dbReference type="STRING" id="28573.A0A0U1LJD4"/>
<feature type="compositionally biased region" description="Pro residues" evidence="1">
    <location>
        <begin position="142"/>
        <end position="156"/>
    </location>
</feature>
<gene>
    <name evidence="3" type="ORF">PISL3812_00467</name>
</gene>
<feature type="region of interest" description="Disordered" evidence="1">
    <location>
        <begin position="17"/>
        <end position="214"/>
    </location>
</feature>
<dbReference type="InterPro" id="IPR002035">
    <property type="entry name" value="VWF_A"/>
</dbReference>
<feature type="compositionally biased region" description="Low complexity" evidence="1">
    <location>
        <begin position="512"/>
        <end position="528"/>
    </location>
</feature>
<accession>A0A0U1LJD4</accession>
<dbReference type="PROSITE" id="PS50234">
    <property type="entry name" value="VWFA"/>
    <property type="match status" value="1"/>
</dbReference>
<sequence length="591" mass="63032">MGANRIHVRLQFASKIANSQPPAGGQAVYSGAPPSGYTGGPPPAQGGPPQQQYQAYRPAQPQGQQAYPPAGQPSGPAQYPGQQPPYPTSSPQPPYPPYSAASPQPPPGAHYQGSSPQPPPGQGYQQPPYGQQPPQQSYSRAAPPPPPQQYGAPPQPYGQAPPQQAGYPNAPPQGYPPQGPPAGNYGPPPPGGPGGYGGAYGAPPQGGPGRRATPQELSSYKQLLIGTIQEKQLQAFYPPERLENLVRNLETAPDKIQQLMKEWNVGQEVAMDVLKLSLFDTVIYVDDSGSIQFEEDGARLSQLRHYLGLIATAASKFDQDGVNIRFMNSDERGDHIRSKEEAEALVSRVRFSGLTPMGTSLRQKVLDPMVIGPARAGRLDKPVLVITITDGQPAGEPHGAVADGIRSTVEELSRSRYGRGGISFQFAQVGTDLHARQFLAKLDEDPSIDFEVEQDEMSRANPPVNLTRELWIAKVMLGAIDSSYDTKDEKASGAGRPPPPPAGGQYGGGYNQGQYNQGGYPPQQPQGYGQPGGYGAPQQGYGQPPQGYGQQPPQYGYPPQGQAPPYGQPPPQQGGYPPQQGYGQPPPPRRY</sequence>
<feature type="compositionally biased region" description="Low complexity" evidence="1">
    <location>
        <begin position="47"/>
        <end position="81"/>
    </location>
</feature>
<feature type="compositionally biased region" description="Pro residues" evidence="1">
    <location>
        <begin position="82"/>
        <end position="108"/>
    </location>
</feature>
<evidence type="ECO:0000313" key="4">
    <source>
        <dbReference type="Proteomes" id="UP000054383"/>
    </source>
</evidence>
<dbReference type="InterPro" id="IPR036465">
    <property type="entry name" value="vWFA_dom_sf"/>
</dbReference>
<evidence type="ECO:0000313" key="3">
    <source>
        <dbReference type="EMBL" id="CRG83119.1"/>
    </source>
</evidence>
<dbReference type="EMBL" id="CVMT01000001">
    <property type="protein sequence ID" value="CRG83119.1"/>
    <property type="molecule type" value="Genomic_DNA"/>
</dbReference>
<evidence type="ECO:0000259" key="2">
    <source>
        <dbReference type="PROSITE" id="PS50234"/>
    </source>
</evidence>
<feature type="compositionally biased region" description="Low complexity" evidence="1">
    <location>
        <begin position="157"/>
        <end position="168"/>
    </location>
</feature>
<dbReference type="SUPFAM" id="SSF53300">
    <property type="entry name" value="vWA-like"/>
    <property type="match status" value="1"/>
</dbReference>
<dbReference type="PRINTS" id="PR01217">
    <property type="entry name" value="PRICHEXTENSN"/>
</dbReference>
<dbReference type="AlphaFoldDB" id="A0A0U1LJD4"/>
<feature type="compositionally biased region" description="Low complexity" evidence="1">
    <location>
        <begin position="122"/>
        <end position="141"/>
    </location>
</feature>
<proteinExistence type="predicted"/>
<evidence type="ECO:0000256" key="1">
    <source>
        <dbReference type="SAM" id="MobiDB-lite"/>
    </source>
</evidence>
<protein>
    <recommendedName>
        <fullName evidence="2">VWFA domain-containing protein</fullName>
    </recommendedName>
</protein>
<feature type="compositionally biased region" description="Low complexity" evidence="1">
    <location>
        <begin position="573"/>
        <end position="583"/>
    </location>
</feature>
<dbReference type="PANTHER" id="PTHR34706">
    <property type="entry name" value="SLR1338 PROTEIN"/>
    <property type="match status" value="1"/>
</dbReference>